<dbReference type="EMBL" id="JBANQN010000011">
    <property type="protein sequence ID" value="KAK6775344.1"/>
    <property type="molecule type" value="Genomic_DNA"/>
</dbReference>
<keyword evidence="2" id="KW-1185">Reference proteome</keyword>
<organism evidence="1 2">
    <name type="scientific">Solanum bulbocastanum</name>
    <name type="common">Wild potato</name>
    <dbReference type="NCBI Taxonomy" id="147425"/>
    <lineage>
        <taxon>Eukaryota</taxon>
        <taxon>Viridiplantae</taxon>
        <taxon>Streptophyta</taxon>
        <taxon>Embryophyta</taxon>
        <taxon>Tracheophyta</taxon>
        <taxon>Spermatophyta</taxon>
        <taxon>Magnoliopsida</taxon>
        <taxon>eudicotyledons</taxon>
        <taxon>Gunneridae</taxon>
        <taxon>Pentapetalae</taxon>
        <taxon>asterids</taxon>
        <taxon>lamiids</taxon>
        <taxon>Solanales</taxon>
        <taxon>Solanaceae</taxon>
        <taxon>Solanoideae</taxon>
        <taxon>Solaneae</taxon>
        <taxon>Solanum</taxon>
    </lineage>
</organism>
<proteinExistence type="predicted"/>
<evidence type="ECO:0000313" key="2">
    <source>
        <dbReference type="Proteomes" id="UP001371456"/>
    </source>
</evidence>
<gene>
    <name evidence="1" type="ORF">RDI58_026345</name>
</gene>
<reference evidence="1 2" key="1">
    <citation type="submission" date="2024-02" db="EMBL/GenBank/DDBJ databases">
        <title>de novo genome assembly of Solanum bulbocastanum strain 11H21.</title>
        <authorList>
            <person name="Hosaka A.J."/>
        </authorList>
    </citation>
    <scope>NUCLEOTIDE SEQUENCE [LARGE SCALE GENOMIC DNA]</scope>
    <source>
        <tissue evidence="1">Young leaves</tissue>
    </source>
</reference>
<dbReference type="AlphaFoldDB" id="A0AAN8Y120"/>
<protein>
    <submittedName>
        <fullName evidence="1">Uncharacterized protein</fullName>
    </submittedName>
</protein>
<dbReference type="Proteomes" id="UP001371456">
    <property type="component" value="Unassembled WGS sequence"/>
</dbReference>
<sequence length="101" mass="11132">MLISTVSIFTCQNSASSLAGAKSIITSQVLILYADDTLLLEVSMKLTLNSGQIYGLVMHARRTDSLLYSIAQQKGMAMWQIFTQILLHSKILESIILLKKG</sequence>
<name>A0AAN8Y120_SOLBU</name>
<evidence type="ECO:0000313" key="1">
    <source>
        <dbReference type="EMBL" id="KAK6775344.1"/>
    </source>
</evidence>
<comment type="caution">
    <text evidence="1">The sequence shown here is derived from an EMBL/GenBank/DDBJ whole genome shotgun (WGS) entry which is preliminary data.</text>
</comment>
<accession>A0AAN8Y120</accession>